<evidence type="ECO:0008006" key="4">
    <source>
        <dbReference type="Google" id="ProtNLM"/>
    </source>
</evidence>
<dbReference type="HOGENOM" id="CLU_1526290_0_0_1"/>
<reference evidence="2 3" key="1">
    <citation type="submission" date="2014-04" db="EMBL/GenBank/DDBJ databases">
        <authorList>
            <consortium name="DOE Joint Genome Institute"/>
            <person name="Kuo A."/>
            <person name="Girlanda M."/>
            <person name="Perotto S."/>
            <person name="Kohler A."/>
            <person name="Nagy L.G."/>
            <person name="Floudas D."/>
            <person name="Copeland A."/>
            <person name="Barry K.W."/>
            <person name="Cichocki N."/>
            <person name="Veneault-Fourrey C."/>
            <person name="LaButti K."/>
            <person name="Lindquist E.A."/>
            <person name="Lipzen A."/>
            <person name="Lundell T."/>
            <person name="Morin E."/>
            <person name="Murat C."/>
            <person name="Sun H."/>
            <person name="Tunlid A."/>
            <person name="Henrissat B."/>
            <person name="Grigoriev I.V."/>
            <person name="Hibbett D.S."/>
            <person name="Martin F."/>
            <person name="Nordberg H.P."/>
            <person name="Cantor M.N."/>
            <person name="Hua S.X."/>
        </authorList>
    </citation>
    <scope>NUCLEOTIDE SEQUENCE [LARGE SCALE GENOMIC DNA]</scope>
    <source>
        <strain evidence="2 3">MUT 4182</strain>
    </source>
</reference>
<dbReference type="AlphaFoldDB" id="A0A0C3KNI5"/>
<proteinExistence type="predicted"/>
<keyword evidence="1" id="KW-0732">Signal</keyword>
<organism evidence="2 3">
    <name type="scientific">Tulasnella calospora MUT 4182</name>
    <dbReference type="NCBI Taxonomy" id="1051891"/>
    <lineage>
        <taxon>Eukaryota</taxon>
        <taxon>Fungi</taxon>
        <taxon>Dikarya</taxon>
        <taxon>Basidiomycota</taxon>
        <taxon>Agaricomycotina</taxon>
        <taxon>Agaricomycetes</taxon>
        <taxon>Cantharellales</taxon>
        <taxon>Tulasnellaceae</taxon>
        <taxon>Tulasnella</taxon>
    </lineage>
</organism>
<name>A0A0C3KNI5_9AGAM</name>
<sequence length="183" mass="18960">MVRWNALTLGLLSLAASALKAAPMADASKRGGVVCFVIIPGPPITAITPGTAVTGLQLALSSSSTEAATLATSGFATAISYKNGGIGEFEGCHYYWLNIGISPFSYKPLSFGYDDQQTFNWSAGSGQIVTALKTSTYAQTSTFLACKSESGAWALFLQTGKDVPAGLTCVETQLQVGTMPTVA</sequence>
<accession>A0A0C3KNI5</accession>
<evidence type="ECO:0000256" key="1">
    <source>
        <dbReference type="SAM" id="SignalP"/>
    </source>
</evidence>
<dbReference type="OrthoDB" id="3915838at2759"/>
<reference evidence="3" key="2">
    <citation type="submission" date="2015-01" db="EMBL/GenBank/DDBJ databases">
        <title>Evolutionary Origins and Diversification of the Mycorrhizal Mutualists.</title>
        <authorList>
            <consortium name="DOE Joint Genome Institute"/>
            <consortium name="Mycorrhizal Genomics Consortium"/>
            <person name="Kohler A."/>
            <person name="Kuo A."/>
            <person name="Nagy L.G."/>
            <person name="Floudas D."/>
            <person name="Copeland A."/>
            <person name="Barry K.W."/>
            <person name="Cichocki N."/>
            <person name="Veneault-Fourrey C."/>
            <person name="LaButti K."/>
            <person name="Lindquist E.A."/>
            <person name="Lipzen A."/>
            <person name="Lundell T."/>
            <person name="Morin E."/>
            <person name="Murat C."/>
            <person name="Riley R."/>
            <person name="Ohm R."/>
            <person name="Sun H."/>
            <person name="Tunlid A."/>
            <person name="Henrissat B."/>
            <person name="Grigoriev I.V."/>
            <person name="Hibbett D.S."/>
            <person name="Martin F."/>
        </authorList>
    </citation>
    <scope>NUCLEOTIDE SEQUENCE [LARGE SCALE GENOMIC DNA]</scope>
    <source>
        <strain evidence="3">MUT 4182</strain>
    </source>
</reference>
<feature type="signal peptide" evidence="1">
    <location>
        <begin position="1"/>
        <end position="21"/>
    </location>
</feature>
<keyword evidence="3" id="KW-1185">Reference proteome</keyword>
<evidence type="ECO:0000313" key="3">
    <source>
        <dbReference type="Proteomes" id="UP000054248"/>
    </source>
</evidence>
<protein>
    <recommendedName>
        <fullName evidence="4">Ubiquitin 3 binding protein But2 C-terminal domain-containing protein</fullName>
    </recommendedName>
</protein>
<feature type="chain" id="PRO_5002175619" description="Ubiquitin 3 binding protein But2 C-terminal domain-containing protein" evidence="1">
    <location>
        <begin position="22"/>
        <end position="183"/>
    </location>
</feature>
<evidence type="ECO:0000313" key="2">
    <source>
        <dbReference type="EMBL" id="KIO22898.1"/>
    </source>
</evidence>
<dbReference type="EMBL" id="KN823098">
    <property type="protein sequence ID" value="KIO22898.1"/>
    <property type="molecule type" value="Genomic_DNA"/>
</dbReference>
<dbReference type="Proteomes" id="UP000054248">
    <property type="component" value="Unassembled WGS sequence"/>
</dbReference>
<gene>
    <name evidence="2" type="ORF">M407DRAFT_27624</name>
</gene>